<keyword evidence="3" id="KW-1185">Reference proteome</keyword>
<dbReference type="RefSeq" id="WP_088873683.1">
    <property type="nucleotide sequence ID" value="NZ_CP022111.1"/>
</dbReference>
<protein>
    <submittedName>
        <fullName evidence="2">DUF885 domain-containing protein</fullName>
    </submittedName>
</protein>
<dbReference type="AlphaFoldDB" id="A0A248JWQ8"/>
<proteinExistence type="predicted"/>
<evidence type="ECO:0000313" key="3">
    <source>
        <dbReference type="Proteomes" id="UP000197153"/>
    </source>
</evidence>
<feature type="signal peptide" evidence="1">
    <location>
        <begin position="1"/>
        <end position="25"/>
    </location>
</feature>
<dbReference type="EMBL" id="CP022111">
    <property type="protein sequence ID" value="ASG23157.1"/>
    <property type="molecule type" value="Genomic_DNA"/>
</dbReference>
<dbReference type="PANTHER" id="PTHR33361:SF2">
    <property type="entry name" value="DUF885 DOMAIN-CONTAINING PROTEIN"/>
    <property type="match status" value="1"/>
</dbReference>
<sequence length="613" mass="66632">MFNRRAFLAASAASVALATVRPGFAADASKPAKGPATGPAADLNHLLDTFFQEDLRRSPEGATMAGMDTGKLAGLRAKLDDRSPAGRKADTAATESQLRRLKGINRKALTGIDAVNYDSVEYVLAEAVESDRKFPFGSSGSPYELCQLQGAYQSIPNFLDVHHPIEAKADADAYLARLEAFAGALDTETAQFKHDAAQGILAADFMLDTTLTQLRALRVDAGASGLVSSVARRAKDKGLGDAYGAQAAKIYTDKVGPALDRQIAAVEAARKTATHDAGVWHIKDGEAWYAQGLKSSTTTTLSPDEVHQIGLDQAKEIGARLESLLAAQGLTQGTVAERIKALRARPESTYPNTDAGKAQLVADLQVKLDDMASRLPRMFRDIPKAKARVQRVPAAIEAGAPLAYYESPPLEGDRVGTIYFNLHDTAEWPKWSLPTTVYHEGIPGHHLQGCIAQETKGIPLYRANMFFSGYGEGWALYAEQLADELGMYDADPLGRIGFLKFLLFRAGRCVIDTGMHHKRWSREQAVKYMVDLTGDTESAMTRETDRYCAWPGQACSYKIGHTLWNRLRDQAKTALGDKFDIKDFHQVGLNSGAVPLDVLQTMVGDYIARVQRG</sequence>
<keyword evidence="1" id="KW-0732">Signal</keyword>
<dbReference type="InterPro" id="IPR010281">
    <property type="entry name" value="DUF885"/>
</dbReference>
<dbReference type="Proteomes" id="UP000197153">
    <property type="component" value="Chromosome 2"/>
</dbReference>
<dbReference type="KEGG" id="nao:Y958_20155"/>
<evidence type="ECO:0000313" key="2">
    <source>
        <dbReference type="EMBL" id="ASG23157.1"/>
    </source>
</evidence>
<dbReference type="PANTHER" id="PTHR33361">
    <property type="entry name" value="GLR0591 PROTEIN"/>
    <property type="match status" value="1"/>
</dbReference>
<evidence type="ECO:0000256" key="1">
    <source>
        <dbReference type="SAM" id="SignalP"/>
    </source>
</evidence>
<dbReference type="InterPro" id="IPR006311">
    <property type="entry name" value="TAT_signal"/>
</dbReference>
<accession>A0A248JWQ8</accession>
<organism evidence="2 3">
    <name type="scientific">Nitrospirillum viridazoti CBAmc</name>
    <dbReference type="NCBI Taxonomy" id="1441467"/>
    <lineage>
        <taxon>Bacteria</taxon>
        <taxon>Pseudomonadati</taxon>
        <taxon>Pseudomonadota</taxon>
        <taxon>Alphaproteobacteria</taxon>
        <taxon>Rhodospirillales</taxon>
        <taxon>Azospirillaceae</taxon>
        <taxon>Nitrospirillum</taxon>
        <taxon>Nitrospirillum viridazoti</taxon>
    </lineage>
</organism>
<dbReference type="Pfam" id="PF05960">
    <property type="entry name" value="DUF885"/>
    <property type="match status" value="1"/>
</dbReference>
<dbReference type="PROSITE" id="PS51318">
    <property type="entry name" value="TAT"/>
    <property type="match status" value="1"/>
</dbReference>
<reference evidence="2 3" key="1">
    <citation type="submission" date="2017-06" db="EMBL/GenBank/DDBJ databases">
        <title>Complete genome sequence of Nitrospirillum amazonense strain CBAmC, an endophytic nitrogen-fixing and plant growth-promoting bacterium, isolated from sugarcane.</title>
        <authorList>
            <person name="Schwab S."/>
            <person name="dos Santos Teixeira K.R."/>
            <person name="Simoes Araujo J.L."/>
            <person name="Soares Vidal M."/>
            <person name="Borges de Freitas H.R."/>
            <person name="Rivello Crivelaro A.L."/>
            <person name="Bueno de Camargo Nunes A."/>
            <person name="dos Santos C.M."/>
            <person name="Palmeira da Silva Rosa D."/>
            <person name="da Silva Padilha D."/>
            <person name="da Silva E."/>
            <person name="Araujo Terra L."/>
            <person name="Soares Mendes V."/>
            <person name="Farinelli L."/>
            <person name="Magalhaes Cruz L."/>
            <person name="Baldani J.I."/>
        </authorList>
    </citation>
    <scope>NUCLEOTIDE SEQUENCE [LARGE SCALE GENOMIC DNA]</scope>
    <source>
        <strain evidence="2 3">CBAmC</strain>
    </source>
</reference>
<feature type="chain" id="PRO_5012919207" evidence="1">
    <location>
        <begin position="26"/>
        <end position="613"/>
    </location>
</feature>
<gene>
    <name evidence="2" type="ORF">Y958_20155</name>
</gene>
<name>A0A248JWQ8_9PROT</name>